<evidence type="ECO:0000313" key="2">
    <source>
        <dbReference type="Proteomes" id="UP001236507"/>
    </source>
</evidence>
<dbReference type="RefSeq" id="WP_283343253.1">
    <property type="nucleotide sequence ID" value="NZ_JASHIF010000002.1"/>
</dbReference>
<protein>
    <recommendedName>
        <fullName evidence="3">Phage protein</fullName>
    </recommendedName>
</protein>
<proteinExistence type="predicted"/>
<dbReference type="EMBL" id="JASHIF010000002">
    <property type="protein sequence ID" value="MDI9857979.1"/>
    <property type="molecule type" value="Genomic_DNA"/>
</dbReference>
<comment type="caution">
    <text evidence="1">The sequence shown here is derived from an EMBL/GenBank/DDBJ whole genome shotgun (WGS) entry which is preliminary data.</text>
</comment>
<accession>A0ABT6Y3E2</accession>
<sequence length="141" mass="16175">MKQILATVTLDDNENIVSYHSHGAMTYEEFQVFSDDALALMAKRKAYENAVFNNEIKLDLIGGYLSRTGCFRENGMIDFEPALRPVFEKFIIEWEGRKTLIGQMKTFISNKRKQVFSFFVNLGLSKATTYFAKKGINHVKS</sequence>
<organism evidence="1 2">
    <name type="scientific">Flectobacillus roseus</name>
    <dbReference type="NCBI Taxonomy" id="502259"/>
    <lineage>
        <taxon>Bacteria</taxon>
        <taxon>Pseudomonadati</taxon>
        <taxon>Bacteroidota</taxon>
        <taxon>Cytophagia</taxon>
        <taxon>Cytophagales</taxon>
        <taxon>Flectobacillaceae</taxon>
        <taxon>Flectobacillus</taxon>
    </lineage>
</organism>
<evidence type="ECO:0008006" key="3">
    <source>
        <dbReference type="Google" id="ProtNLM"/>
    </source>
</evidence>
<keyword evidence="2" id="KW-1185">Reference proteome</keyword>
<name>A0ABT6Y3E2_9BACT</name>
<dbReference type="Proteomes" id="UP001236507">
    <property type="component" value="Unassembled WGS sequence"/>
</dbReference>
<reference evidence="1 2" key="1">
    <citation type="submission" date="2023-05" db="EMBL/GenBank/DDBJ databases">
        <title>Novel species of genus Flectobacillus isolated from stream in China.</title>
        <authorList>
            <person name="Lu H."/>
        </authorList>
    </citation>
    <scope>NUCLEOTIDE SEQUENCE [LARGE SCALE GENOMIC DNA]</scope>
    <source>
        <strain evidence="1 2">KCTC 42575</strain>
    </source>
</reference>
<gene>
    <name evidence="1" type="ORF">QM524_02045</name>
</gene>
<evidence type="ECO:0000313" key="1">
    <source>
        <dbReference type="EMBL" id="MDI9857979.1"/>
    </source>
</evidence>